<dbReference type="OrthoDB" id="5881184at2"/>
<dbReference type="PIRSF" id="PIRSF018637">
    <property type="entry name" value="TrmK"/>
    <property type="match status" value="1"/>
</dbReference>
<dbReference type="PANTHER" id="PTHR38451">
    <property type="entry name" value="TRNA (ADENINE(22)-N(1))-METHYLTRANSFERASE"/>
    <property type="match status" value="1"/>
</dbReference>
<keyword evidence="1" id="KW-0808">Transferase</keyword>
<organism evidence="1 2">
    <name type="scientific">Pelosinus propionicus DSM 13327</name>
    <dbReference type="NCBI Taxonomy" id="1123291"/>
    <lineage>
        <taxon>Bacteria</taxon>
        <taxon>Bacillati</taxon>
        <taxon>Bacillota</taxon>
        <taxon>Negativicutes</taxon>
        <taxon>Selenomonadales</taxon>
        <taxon>Sporomusaceae</taxon>
        <taxon>Pelosinus</taxon>
    </lineage>
</organism>
<dbReference type="AlphaFoldDB" id="A0A1I4GU77"/>
<gene>
    <name evidence="1" type="ORF">SAMN04490355_1001161</name>
</gene>
<keyword evidence="2" id="KW-1185">Reference proteome</keyword>
<protein>
    <submittedName>
        <fullName evidence="1">tRNA (Adenine22-N1)-methyltransferase</fullName>
    </submittedName>
</protein>
<dbReference type="GO" id="GO:0032259">
    <property type="term" value="P:methylation"/>
    <property type="evidence" value="ECO:0007669"/>
    <property type="project" value="UniProtKB-KW"/>
</dbReference>
<dbReference type="RefSeq" id="WP_090931978.1">
    <property type="nucleotide sequence ID" value="NZ_FOTS01000001.1"/>
</dbReference>
<dbReference type="PANTHER" id="PTHR38451:SF1">
    <property type="entry name" value="TRNA (ADENINE(22)-N(1))-METHYLTRANSFERASE"/>
    <property type="match status" value="1"/>
</dbReference>
<dbReference type="Proteomes" id="UP000199520">
    <property type="component" value="Unassembled WGS sequence"/>
</dbReference>
<dbReference type="Pfam" id="PF04816">
    <property type="entry name" value="TrmK"/>
    <property type="match status" value="1"/>
</dbReference>
<dbReference type="GO" id="GO:0160105">
    <property type="term" value="F:tRNA (adenine(22)-N1)-methyltransferase activity"/>
    <property type="evidence" value="ECO:0007669"/>
    <property type="project" value="InterPro"/>
</dbReference>
<dbReference type="InterPro" id="IPR029063">
    <property type="entry name" value="SAM-dependent_MTases_sf"/>
</dbReference>
<dbReference type="InterPro" id="IPR006901">
    <property type="entry name" value="TrmK"/>
</dbReference>
<keyword evidence="1" id="KW-0489">Methyltransferase</keyword>
<dbReference type="Gene3D" id="3.40.50.150">
    <property type="entry name" value="Vaccinia Virus protein VP39"/>
    <property type="match status" value="1"/>
</dbReference>
<dbReference type="SUPFAM" id="SSF53335">
    <property type="entry name" value="S-adenosyl-L-methionine-dependent methyltransferases"/>
    <property type="match status" value="1"/>
</dbReference>
<sequence length="229" mass="25561">MKLVGRLAALAACVPQGARIADIGTDHAYLPIELVKKDIVAFAVAGDVHNGPYKAAKEHVEDLSLEGKISVRLGDGLAVLSPLEVDTVVIAGMGGQTIIEILKNQCEIVRSLKRLILQPMVGAATVRRWLCANDWYVLEEQLVQEEGRLYEIIVAEQGDSPSYEPVMYEIGQKLWDEKSPLLLLHIDQLISQAKRIVSEMECSSNAKRSLKYHEYVTRLKQLEDKRRCL</sequence>
<dbReference type="STRING" id="1123291.SAMN04490355_1001161"/>
<accession>A0A1I4GU77</accession>
<proteinExistence type="predicted"/>
<dbReference type="EMBL" id="FOTS01000001">
    <property type="protein sequence ID" value="SFL32721.1"/>
    <property type="molecule type" value="Genomic_DNA"/>
</dbReference>
<evidence type="ECO:0000313" key="1">
    <source>
        <dbReference type="EMBL" id="SFL32721.1"/>
    </source>
</evidence>
<reference evidence="2" key="1">
    <citation type="submission" date="2016-10" db="EMBL/GenBank/DDBJ databases">
        <authorList>
            <person name="Varghese N."/>
            <person name="Submissions S."/>
        </authorList>
    </citation>
    <scope>NUCLEOTIDE SEQUENCE [LARGE SCALE GENOMIC DNA]</scope>
    <source>
        <strain evidence="2">DSM 13327</strain>
    </source>
</reference>
<name>A0A1I4GU77_9FIRM</name>
<evidence type="ECO:0000313" key="2">
    <source>
        <dbReference type="Proteomes" id="UP000199520"/>
    </source>
</evidence>